<keyword evidence="3" id="KW-1185">Reference proteome</keyword>
<reference evidence="1 3" key="1">
    <citation type="journal article" date="2008" name="Science">
        <title>The Physcomitrella genome reveals evolutionary insights into the conquest of land by plants.</title>
        <authorList>
            <person name="Rensing S."/>
            <person name="Lang D."/>
            <person name="Zimmer A."/>
            <person name="Terry A."/>
            <person name="Salamov A."/>
            <person name="Shapiro H."/>
            <person name="Nishiyama T."/>
            <person name="Perroud P.-F."/>
            <person name="Lindquist E."/>
            <person name="Kamisugi Y."/>
            <person name="Tanahashi T."/>
            <person name="Sakakibara K."/>
            <person name="Fujita T."/>
            <person name="Oishi K."/>
            <person name="Shin-I T."/>
            <person name="Kuroki Y."/>
            <person name="Toyoda A."/>
            <person name="Suzuki Y."/>
            <person name="Hashimoto A."/>
            <person name="Yamaguchi K."/>
            <person name="Sugano A."/>
            <person name="Kohara Y."/>
            <person name="Fujiyama A."/>
            <person name="Anterola A."/>
            <person name="Aoki S."/>
            <person name="Ashton N."/>
            <person name="Barbazuk W.B."/>
            <person name="Barker E."/>
            <person name="Bennetzen J."/>
            <person name="Bezanilla M."/>
            <person name="Blankenship R."/>
            <person name="Cho S.H."/>
            <person name="Dutcher S."/>
            <person name="Estelle M."/>
            <person name="Fawcett J.A."/>
            <person name="Gundlach H."/>
            <person name="Hanada K."/>
            <person name="Heyl A."/>
            <person name="Hicks K.A."/>
            <person name="Hugh J."/>
            <person name="Lohr M."/>
            <person name="Mayer K."/>
            <person name="Melkozernov A."/>
            <person name="Murata T."/>
            <person name="Nelson D."/>
            <person name="Pils B."/>
            <person name="Prigge M."/>
            <person name="Reiss B."/>
            <person name="Renner T."/>
            <person name="Rombauts S."/>
            <person name="Rushton P."/>
            <person name="Sanderfoot A."/>
            <person name="Schween G."/>
            <person name="Shiu S.-H."/>
            <person name="Stueber K."/>
            <person name="Theodoulou F.L."/>
            <person name="Tu H."/>
            <person name="Van de Peer Y."/>
            <person name="Verrier P.J."/>
            <person name="Waters E."/>
            <person name="Wood A."/>
            <person name="Yang L."/>
            <person name="Cove D."/>
            <person name="Cuming A."/>
            <person name="Hasebe M."/>
            <person name="Lucas S."/>
            <person name="Mishler D.B."/>
            <person name="Reski R."/>
            <person name="Grigoriev I."/>
            <person name="Quatrano R.S."/>
            <person name="Boore J.L."/>
        </authorList>
    </citation>
    <scope>NUCLEOTIDE SEQUENCE [LARGE SCALE GENOMIC DNA]</scope>
    <source>
        <strain evidence="2 3">cv. Gransden 2004</strain>
    </source>
</reference>
<evidence type="ECO:0000313" key="2">
    <source>
        <dbReference type="EnsemblPlants" id="PAC:32986859.CDS.1"/>
    </source>
</evidence>
<dbReference type="Proteomes" id="UP000006727">
    <property type="component" value="Chromosome 16"/>
</dbReference>
<dbReference type="InParanoid" id="A0A2K1J807"/>
<accession>A0A2K1J807</accession>
<dbReference type="Gramene" id="Pp3c16_10298V3.1">
    <property type="protein sequence ID" value="PAC:32986859.CDS.1"/>
    <property type="gene ID" value="Pp3c16_10298"/>
</dbReference>
<protein>
    <submittedName>
        <fullName evidence="1 2">Uncharacterized protein</fullName>
    </submittedName>
</protein>
<gene>
    <name evidence="1" type="ORF">PHYPA_020756</name>
</gene>
<dbReference type="EnsemblPlants" id="Pp3c16_10298V3.1">
    <property type="protein sequence ID" value="PAC:32986859.CDS.1"/>
    <property type="gene ID" value="Pp3c16_10298"/>
</dbReference>
<dbReference type="PaxDb" id="3218-PP1S106_181V6.1"/>
<reference evidence="2" key="3">
    <citation type="submission" date="2020-12" db="UniProtKB">
        <authorList>
            <consortium name="EnsemblPlants"/>
        </authorList>
    </citation>
    <scope>IDENTIFICATION</scope>
</reference>
<name>A0A2K1J807_PHYPA</name>
<evidence type="ECO:0000313" key="3">
    <source>
        <dbReference type="Proteomes" id="UP000006727"/>
    </source>
</evidence>
<dbReference type="AlphaFoldDB" id="A0A2K1J807"/>
<reference evidence="1 3" key="2">
    <citation type="journal article" date="2018" name="Plant J.">
        <title>The Physcomitrella patens chromosome-scale assembly reveals moss genome structure and evolution.</title>
        <authorList>
            <person name="Lang D."/>
            <person name="Ullrich K.K."/>
            <person name="Murat F."/>
            <person name="Fuchs J."/>
            <person name="Jenkins J."/>
            <person name="Haas F.B."/>
            <person name="Piednoel M."/>
            <person name="Gundlach H."/>
            <person name="Van Bel M."/>
            <person name="Meyberg R."/>
            <person name="Vives C."/>
            <person name="Morata J."/>
            <person name="Symeonidi A."/>
            <person name="Hiss M."/>
            <person name="Muchero W."/>
            <person name="Kamisugi Y."/>
            <person name="Saleh O."/>
            <person name="Blanc G."/>
            <person name="Decker E.L."/>
            <person name="van Gessel N."/>
            <person name="Grimwood J."/>
            <person name="Hayes R.D."/>
            <person name="Graham S.W."/>
            <person name="Gunter L.E."/>
            <person name="McDaniel S.F."/>
            <person name="Hoernstein S.N.W."/>
            <person name="Larsson A."/>
            <person name="Li F.W."/>
            <person name="Perroud P.F."/>
            <person name="Phillips J."/>
            <person name="Ranjan P."/>
            <person name="Rokshar D.S."/>
            <person name="Rothfels C.J."/>
            <person name="Schneider L."/>
            <person name="Shu S."/>
            <person name="Stevenson D.W."/>
            <person name="Thummler F."/>
            <person name="Tillich M."/>
            <person name="Villarreal Aguilar J.C."/>
            <person name="Widiez T."/>
            <person name="Wong G.K."/>
            <person name="Wymore A."/>
            <person name="Zhang Y."/>
            <person name="Zimmer A.D."/>
            <person name="Quatrano R.S."/>
            <person name="Mayer K.F.X."/>
            <person name="Goodstein D."/>
            <person name="Casacuberta J.M."/>
            <person name="Vandepoele K."/>
            <person name="Reski R."/>
            <person name="Cuming A.C."/>
            <person name="Tuskan G.A."/>
            <person name="Maumus F."/>
            <person name="Salse J."/>
            <person name="Schmutz J."/>
            <person name="Rensing S.A."/>
        </authorList>
    </citation>
    <scope>NUCLEOTIDE SEQUENCE [LARGE SCALE GENOMIC DNA]</scope>
    <source>
        <strain evidence="2 3">cv. Gransden 2004</strain>
    </source>
</reference>
<dbReference type="EMBL" id="ABEU02000016">
    <property type="protein sequence ID" value="PNR37647.1"/>
    <property type="molecule type" value="Genomic_DNA"/>
</dbReference>
<proteinExistence type="predicted"/>
<evidence type="ECO:0000313" key="1">
    <source>
        <dbReference type="EMBL" id="PNR37647.1"/>
    </source>
</evidence>
<sequence length="82" mass="9175">MTGRAWWPDILLGNPMLQLDGWGRAEASCTTGNPAGAWGFFFPSWFHALSFPRNRGLHRHYFTETLRGHAEASGCCAPGRIR</sequence>
<organism evidence="1">
    <name type="scientific">Physcomitrium patens</name>
    <name type="common">Spreading-leaved earth moss</name>
    <name type="synonym">Physcomitrella patens</name>
    <dbReference type="NCBI Taxonomy" id="3218"/>
    <lineage>
        <taxon>Eukaryota</taxon>
        <taxon>Viridiplantae</taxon>
        <taxon>Streptophyta</taxon>
        <taxon>Embryophyta</taxon>
        <taxon>Bryophyta</taxon>
        <taxon>Bryophytina</taxon>
        <taxon>Bryopsida</taxon>
        <taxon>Funariidae</taxon>
        <taxon>Funariales</taxon>
        <taxon>Funariaceae</taxon>
        <taxon>Physcomitrium</taxon>
    </lineage>
</organism>